<organism evidence="9 10">
    <name type="scientific">Euzebya pacifica</name>
    <dbReference type="NCBI Taxonomy" id="1608957"/>
    <lineage>
        <taxon>Bacteria</taxon>
        <taxon>Bacillati</taxon>
        <taxon>Actinomycetota</taxon>
        <taxon>Nitriliruptoria</taxon>
        <taxon>Euzebyales</taxon>
    </lineage>
</organism>
<dbReference type="EC" id="5.4.3.8" evidence="8"/>
<keyword evidence="7 8" id="KW-0627">Porphyrin biosynthesis</keyword>
<sequence length="424" mass="44190">MSESLFARAEAVIPGGVNSPVRAFRGVGGTPRFMAKGEGPRVTDEDGRTYIDYVMSWGPLILGHSHPDVVAAAIDATRTGSSYGAPTRGEVELAEEIVARIPGVDQVRCVSSGTEATMSAIRVGRGFTGRDKIIKFAGHYHGHGDALLVEAGSGVATLGLPNSPGVTAGATGDTIVVPWNDRDAVTAAFEAHGDDIALIICEPVAANMGVVPAADGYHRFLRDITRDHGALLLVDEVMTGFRLARGGATELLGLEPDLIAFGKVVGGGFPLAAFGGRREIMSQLAPVGPVYQAGTLSGNPVAVAAGLTQLRLLDADAYARLDALADRLIDGLAEAFSDAGVPACIQRVGNLFGLFFTDTAVTDYEGARAADHDRYGRFFHGMLAEGHYLPPSGYEAMFVSTAHTEDDIDATVAAAARVAATLAE</sequence>
<proteinExistence type="inferred from homology"/>
<dbReference type="Proteomes" id="UP000264006">
    <property type="component" value="Chromosome"/>
</dbReference>
<evidence type="ECO:0000313" key="9">
    <source>
        <dbReference type="EMBL" id="AXV09290.1"/>
    </source>
</evidence>
<dbReference type="SUPFAM" id="SSF53383">
    <property type="entry name" value="PLP-dependent transferases"/>
    <property type="match status" value="1"/>
</dbReference>
<dbReference type="Pfam" id="PF00202">
    <property type="entry name" value="Aminotran_3"/>
    <property type="match status" value="1"/>
</dbReference>
<dbReference type="GO" id="GO:0008483">
    <property type="term" value="F:transaminase activity"/>
    <property type="evidence" value="ECO:0007669"/>
    <property type="project" value="UniProtKB-KW"/>
</dbReference>
<evidence type="ECO:0000313" key="10">
    <source>
        <dbReference type="Proteomes" id="UP000264006"/>
    </source>
</evidence>
<dbReference type="CDD" id="cd00610">
    <property type="entry name" value="OAT_like"/>
    <property type="match status" value="1"/>
</dbReference>
<dbReference type="GO" id="GO:0005737">
    <property type="term" value="C:cytoplasm"/>
    <property type="evidence" value="ECO:0007669"/>
    <property type="project" value="UniProtKB-SubCell"/>
</dbReference>
<evidence type="ECO:0000256" key="5">
    <source>
        <dbReference type="ARBA" id="ARBA00022898"/>
    </source>
</evidence>
<feature type="modified residue" description="N6-(pyridoxal phosphate)lysine" evidence="8">
    <location>
        <position position="263"/>
    </location>
</feature>
<name>A0A346Y493_9ACTN</name>
<keyword evidence="8" id="KW-0963">Cytoplasm</keyword>
<dbReference type="FunFam" id="3.40.640.10:FF:000021">
    <property type="entry name" value="Glutamate-1-semialdehyde 2,1-aminomutase"/>
    <property type="match status" value="1"/>
</dbReference>
<reference evidence="9 10" key="1">
    <citation type="submission" date="2018-09" db="EMBL/GenBank/DDBJ databases">
        <title>Complete genome sequence of Euzebya sp. DY32-46 isolated from seawater of Pacific Ocean.</title>
        <authorList>
            <person name="Xu L."/>
            <person name="Wu Y.-H."/>
            <person name="Xu X.-W."/>
        </authorList>
    </citation>
    <scope>NUCLEOTIDE SEQUENCE [LARGE SCALE GENOMIC DNA]</scope>
    <source>
        <strain evidence="9 10">DY32-46</strain>
    </source>
</reference>
<dbReference type="InterPro" id="IPR015424">
    <property type="entry name" value="PyrdxlP-dep_Trfase"/>
</dbReference>
<comment type="subcellular location">
    <subcellularLocation>
        <location evidence="8">Cytoplasm</location>
    </subcellularLocation>
</comment>
<evidence type="ECO:0000256" key="7">
    <source>
        <dbReference type="ARBA" id="ARBA00023244"/>
    </source>
</evidence>
<comment type="subunit">
    <text evidence="8">Homodimer.</text>
</comment>
<keyword evidence="9" id="KW-0032">Aminotransferase</keyword>
<dbReference type="GO" id="GO:0006782">
    <property type="term" value="P:protoporphyrinogen IX biosynthetic process"/>
    <property type="evidence" value="ECO:0007669"/>
    <property type="project" value="UniProtKB-UniRule"/>
</dbReference>
<dbReference type="InterPro" id="IPR015422">
    <property type="entry name" value="PyrdxlP-dep_Trfase_small"/>
</dbReference>
<dbReference type="Gene3D" id="3.90.1150.10">
    <property type="entry name" value="Aspartate Aminotransferase, domain 1"/>
    <property type="match status" value="1"/>
</dbReference>
<comment type="similarity">
    <text evidence="4 8">Belongs to the class-III pyridoxal-phosphate-dependent aminotransferase family. HemL subfamily.</text>
</comment>
<dbReference type="NCBIfam" id="TIGR00713">
    <property type="entry name" value="hemL"/>
    <property type="match status" value="1"/>
</dbReference>
<dbReference type="PANTHER" id="PTHR43713">
    <property type="entry name" value="GLUTAMATE-1-SEMIALDEHYDE 2,1-AMINOMUTASE"/>
    <property type="match status" value="1"/>
</dbReference>
<evidence type="ECO:0000256" key="6">
    <source>
        <dbReference type="ARBA" id="ARBA00023235"/>
    </source>
</evidence>
<evidence type="ECO:0000256" key="2">
    <source>
        <dbReference type="ARBA" id="ARBA00001933"/>
    </source>
</evidence>
<comment type="pathway">
    <text evidence="3">Porphyrin-containing compound metabolism; protoporphyrin-IX biosynthesis; 5-aminolevulinate from L-glutamyl-tRNA(Glu): step 2/2.</text>
</comment>
<protein>
    <recommendedName>
        <fullName evidence="8">Glutamate-1-semialdehyde 2,1-aminomutase</fullName>
        <shortName evidence="8">GSA</shortName>
        <ecNumber evidence="8">5.4.3.8</ecNumber>
    </recommendedName>
    <alternativeName>
        <fullName evidence="8">Glutamate-1-semialdehyde aminotransferase</fullName>
        <shortName evidence="8">GSA-AT</shortName>
    </alternativeName>
</protein>
<dbReference type="NCBIfam" id="NF000818">
    <property type="entry name" value="PRK00062.1"/>
    <property type="match status" value="1"/>
</dbReference>
<evidence type="ECO:0000256" key="4">
    <source>
        <dbReference type="ARBA" id="ARBA00008981"/>
    </source>
</evidence>
<dbReference type="HAMAP" id="MF_00375">
    <property type="entry name" value="HemL_aminotrans_3"/>
    <property type="match status" value="1"/>
</dbReference>
<dbReference type="KEGG" id="euz:DVS28_a4629"/>
<comment type="catalytic activity">
    <reaction evidence="1 8">
        <text>(S)-4-amino-5-oxopentanoate = 5-aminolevulinate</text>
        <dbReference type="Rhea" id="RHEA:14265"/>
        <dbReference type="ChEBI" id="CHEBI:57501"/>
        <dbReference type="ChEBI" id="CHEBI:356416"/>
        <dbReference type="EC" id="5.4.3.8"/>
    </reaction>
</comment>
<dbReference type="AlphaFoldDB" id="A0A346Y493"/>
<accession>A0A346Y493</accession>
<gene>
    <name evidence="8" type="primary">hemL</name>
    <name evidence="9" type="ORF">DVS28_a4629</name>
</gene>
<keyword evidence="10" id="KW-1185">Reference proteome</keyword>
<dbReference type="GO" id="GO:0042286">
    <property type="term" value="F:glutamate-1-semialdehyde 2,1-aminomutase activity"/>
    <property type="evidence" value="ECO:0007669"/>
    <property type="project" value="UniProtKB-UniRule"/>
</dbReference>
<keyword evidence="5 8" id="KW-0663">Pyridoxal phosphate</keyword>
<dbReference type="InterPro" id="IPR004639">
    <property type="entry name" value="4pyrrol_synth_GluAld_NH2Trfase"/>
</dbReference>
<dbReference type="InterPro" id="IPR015421">
    <property type="entry name" value="PyrdxlP-dep_Trfase_major"/>
</dbReference>
<comment type="cofactor">
    <cofactor evidence="2 8">
        <name>pyridoxal 5'-phosphate</name>
        <dbReference type="ChEBI" id="CHEBI:597326"/>
    </cofactor>
</comment>
<dbReference type="GO" id="GO:0030170">
    <property type="term" value="F:pyridoxal phosphate binding"/>
    <property type="evidence" value="ECO:0007669"/>
    <property type="project" value="InterPro"/>
</dbReference>
<evidence type="ECO:0000256" key="3">
    <source>
        <dbReference type="ARBA" id="ARBA00004819"/>
    </source>
</evidence>
<evidence type="ECO:0000256" key="8">
    <source>
        <dbReference type="HAMAP-Rule" id="MF_00375"/>
    </source>
</evidence>
<dbReference type="InterPro" id="IPR005814">
    <property type="entry name" value="Aminotrans_3"/>
</dbReference>
<evidence type="ECO:0000256" key="1">
    <source>
        <dbReference type="ARBA" id="ARBA00001579"/>
    </source>
</evidence>
<keyword evidence="9" id="KW-0808">Transferase</keyword>
<dbReference type="EMBL" id="CP031165">
    <property type="protein sequence ID" value="AXV09290.1"/>
    <property type="molecule type" value="Genomic_DNA"/>
</dbReference>
<dbReference type="PANTHER" id="PTHR43713:SF3">
    <property type="entry name" value="GLUTAMATE-1-SEMIALDEHYDE 2,1-AMINOMUTASE 1, CHLOROPLASTIC-RELATED"/>
    <property type="match status" value="1"/>
</dbReference>
<dbReference type="PROSITE" id="PS00600">
    <property type="entry name" value="AA_TRANSFER_CLASS_3"/>
    <property type="match status" value="1"/>
</dbReference>
<dbReference type="UniPathway" id="UPA00251">
    <property type="reaction ID" value="UER00317"/>
</dbReference>
<dbReference type="Gene3D" id="3.40.640.10">
    <property type="entry name" value="Type I PLP-dependent aspartate aminotransferase-like (Major domain)"/>
    <property type="match status" value="1"/>
</dbReference>
<keyword evidence="6 8" id="KW-0413">Isomerase</keyword>
<dbReference type="InterPro" id="IPR049704">
    <property type="entry name" value="Aminotrans_3_PPA_site"/>
</dbReference>